<dbReference type="Gene3D" id="3.40.50.410">
    <property type="entry name" value="von Willebrand factor, type A domain"/>
    <property type="match status" value="1"/>
</dbReference>
<organism evidence="2">
    <name type="scientific">marine metagenome</name>
    <dbReference type="NCBI Taxonomy" id="408172"/>
    <lineage>
        <taxon>unclassified sequences</taxon>
        <taxon>metagenomes</taxon>
        <taxon>ecological metagenomes</taxon>
    </lineage>
</organism>
<evidence type="ECO:0000259" key="1">
    <source>
        <dbReference type="PROSITE" id="PS50234"/>
    </source>
</evidence>
<dbReference type="PROSITE" id="PS50234">
    <property type="entry name" value="VWFA"/>
    <property type="match status" value="1"/>
</dbReference>
<dbReference type="AlphaFoldDB" id="A0A382KU89"/>
<feature type="non-terminal residue" evidence="2">
    <location>
        <position position="1"/>
    </location>
</feature>
<dbReference type="SUPFAM" id="SSF52317">
    <property type="entry name" value="Class I glutamine amidotransferase-like"/>
    <property type="match status" value="1"/>
</dbReference>
<dbReference type="SUPFAM" id="SSF53300">
    <property type="entry name" value="vWA-like"/>
    <property type="match status" value="1"/>
</dbReference>
<evidence type="ECO:0000313" key="2">
    <source>
        <dbReference type="EMBL" id="SVC27946.1"/>
    </source>
</evidence>
<name>A0A382KU89_9ZZZZ</name>
<dbReference type="InterPro" id="IPR029062">
    <property type="entry name" value="Class_I_gatase-like"/>
</dbReference>
<feature type="domain" description="VWFA" evidence="1">
    <location>
        <begin position="5"/>
        <end position="190"/>
    </location>
</feature>
<feature type="non-terminal residue" evidence="2">
    <location>
        <position position="412"/>
    </location>
</feature>
<dbReference type="Gene3D" id="3.40.50.880">
    <property type="match status" value="1"/>
</dbReference>
<dbReference type="CDD" id="cd00198">
    <property type="entry name" value="vWFA"/>
    <property type="match status" value="1"/>
</dbReference>
<proteinExistence type="predicted"/>
<dbReference type="EMBL" id="UINC01082826">
    <property type="protein sequence ID" value="SVC27946.1"/>
    <property type="molecule type" value="Genomic_DNA"/>
</dbReference>
<accession>A0A382KU89</accession>
<sequence length="412" mass="45614">VDPQSAVILLDLSMSMQYGDTFERAKNEALDILGDMTSGDEVGLIGFSDRSELVRELDTDIDSVRSAITEIEQAGFGATRYMPNLRLADQLLEGSRYENRAVYLISDFQEAGIQDINEGWKLSPGVAFTGIDVGEEESSNLVLTDVRSPEQLLEDATEQQILARVRTTGTLYLAQGEVSLSIDGQMVDRVQVDLGERSEEVVNFTAEFDLEGTHEGEVRISGDDFSVDNSYFFTVDVLPKIRVLLVNGEASENWFDDEGHWFGLAVSSTEESPFQLDTIEPAALSAAVLRQNDVVALLNVGDLSSSQAVAISNYVQNGGALLVAPGDRVNQELYNRQFGDISPAILQNLDLLSRDDYLVIADFDRRHPILRPLDTDWSARFQGHWSLQPHEEADVLMQFDNTEPALVERKVG</sequence>
<dbReference type="SMART" id="SM00327">
    <property type="entry name" value="VWA"/>
    <property type="match status" value="1"/>
</dbReference>
<dbReference type="PANTHER" id="PTHR37464:SF1">
    <property type="entry name" value="BLL2463 PROTEIN"/>
    <property type="match status" value="1"/>
</dbReference>
<reference evidence="2" key="1">
    <citation type="submission" date="2018-05" db="EMBL/GenBank/DDBJ databases">
        <authorList>
            <person name="Lanie J.A."/>
            <person name="Ng W.-L."/>
            <person name="Kazmierczak K.M."/>
            <person name="Andrzejewski T.M."/>
            <person name="Davidsen T.M."/>
            <person name="Wayne K.J."/>
            <person name="Tettelin H."/>
            <person name="Glass J.I."/>
            <person name="Rusch D."/>
            <person name="Podicherti R."/>
            <person name="Tsui H.-C.T."/>
            <person name="Winkler M.E."/>
        </authorList>
    </citation>
    <scope>NUCLEOTIDE SEQUENCE</scope>
</reference>
<dbReference type="InterPro" id="IPR036465">
    <property type="entry name" value="vWFA_dom_sf"/>
</dbReference>
<gene>
    <name evidence="2" type="ORF">METZ01_LOCUS280800</name>
</gene>
<dbReference type="Pfam" id="PF13519">
    <property type="entry name" value="VWA_2"/>
    <property type="match status" value="1"/>
</dbReference>
<protein>
    <recommendedName>
        <fullName evidence="1">VWFA domain-containing protein</fullName>
    </recommendedName>
</protein>
<dbReference type="PANTHER" id="PTHR37464">
    <property type="entry name" value="BLL2463 PROTEIN"/>
    <property type="match status" value="1"/>
</dbReference>
<dbReference type="InterPro" id="IPR002035">
    <property type="entry name" value="VWF_A"/>
</dbReference>